<sequence>MQIDAVSNQLAILLEGMGVRARFNAPRLNIESIRPADLSLSLDVRSPYLTIPLGLRHTSRVFLLKPLVSLKFSDTLLLVIIKFSIVSFCIFHGQT</sequence>
<protein>
    <submittedName>
        <fullName evidence="1">Uncharacterized protein</fullName>
    </submittedName>
</protein>
<dbReference type="EMBL" id="CM046392">
    <property type="protein sequence ID" value="KAI8555646.1"/>
    <property type="molecule type" value="Genomic_DNA"/>
</dbReference>
<organism evidence="1 2">
    <name type="scientific">Rhododendron molle</name>
    <name type="common">Chinese azalea</name>
    <name type="synonym">Azalea mollis</name>
    <dbReference type="NCBI Taxonomy" id="49168"/>
    <lineage>
        <taxon>Eukaryota</taxon>
        <taxon>Viridiplantae</taxon>
        <taxon>Streptophyta</taxon>
        <taxon>Embryophyta</taxon>
        <taxon>Tracheophyta</taxon>
        <taxon>Spermatophyta</taxon>
        <taxon>Magnoliopsida</taxon>
        <taxon>eudicotyledons</taxon>
        <taxon>Gunneridae</taxon>
        <taxon>Pentapetalae</taxon>
        <taxon>asterids</taxon>
        <taxon>Ericales</taxon>
        <taxon>Ericaceae</taxon>
        <taxon>Ericoideae</taxon>
        <taxon>Rhodoreae</taxon>
        <taxon>Rhododendron</taxon>
    </lineage>
</organism>
<dbReference type="Proteomes" id="UP001062846">
    <property type="component" value="Chromosome 5"/>
</dbReference>
<accession>A0ACC0NRM5</accession>
<evidence type="ECO:0000313" key="2">
    <source>
        <dbReference type="Proteomes" id="UP001062846"/>
    </source>
</evidence>
<gene>
    <name evidence="1" type="ORF">RHMOL_Rhmol05G0189400</name>
</gene>
<evidence type="ECO:0000313" key="1">
    <source>
        <dbReference type="EMBL" id="KAI8555646.1"/>
    </source>
</evidence>
<keyword evidence="2" id="KW-1185">Reference proteome</keyword>
<comment type="caution">
    <text evidence="1">The sequence shown here is derived from an EMBL/GenBank/DDBJ whole genome shotgun (WGS) entry which is preliminary data.</text>
</comment>
<proteinExistence type="predicted"/>
<reference evidence="1" key="1">
    <citation type="submission" date="2022-02" db="EMBL/GenBank/DDBJ databases">
        <title>Plant Genome Project.</title>
        <authorList>
            <person name="Zhang R.-G."/>
        </authorList>
    </citation>
    <scope>NUCLEOTIDE SEQUENCE</scope>
    <source>
        <strain evidence="1">AT1</strain>
    </source>
</reference>
<name>A0ACC0NRM5_RHOML</name>